<evidence type="ECO:0000313" key="8">
    <source>
        <dbReference type="Proteomes" id="UP000282529"/>
    </source>
</evidence>
<feature type="active site" description="Proton donor" evidence="4">
    <location>
        <position position="193"/>
    </location>
</feature>
<name>A0A3N9NXA0_9BACL</name>
<feature type="domain" description="GH26" evidence="5">
    <location>
        <begin position="41"/>
        <end position="337"/>
    </location>
</feature>
<dbReference type="PRINTS" id="PR00739">
    <property type="entry name" value="GLHYDRLASE26"/>
</dbReference>
<dbReference type="InterPro" id="IPR022790">
    <property type="entry name" value="GH26_dom"/>
</dbReference>
<feature type="active site" description="Nucleophile" evidence="4">
    <location>
        <position position="286"/>
    </location>
</feature>
<dbReference type="Gene3D" id="3.90.182.10">
    <property type="entry name" value="Toxin - Anthrax Protective Antigen,domain 1"/>
    <property type="match status" value="1"/>
</dbReference>
<protein>
    <submittedName>
        <fullName evidence="7">Glycosyl hydrolase</fullName>
    </submittedName>
</protein>
<dbReference type="Gene3D" id="3.20.20.80">
    <property type="entry name" value="Glycosidases"/>
    <property type="match status" value="1"/>
</dbReference>
<dbReference type="PROSITE" id="PS51820">
    <property type="entry name" value="PA14"/>
    <property type="match status" value="1"/>
</dbReference>
<dbReference type="GO" id="GO:0006080">
    <property type="term" value="P:substituted mannan metabolic process"/>
    <property type="evidence" value="ECO:0007669"/>
    <property type="project" value="InterPro"/>
</dbReference>
<dbReference type="EMBL" id="RQPI01000019">
    <property type="protein sequence ID" value="RQW08603.1"/>
    <property type="molecule type" value="Genomic_DNA"/>
</dbReference>
<dbReference type="Pfam" id="PF07691">
    <property type="entry name" value="PA14"/>
    <property type="match status" value="1"/>
</dbReference>
<dbReference type="Proteomes" id="UP000282529">
    <property type="component" value="Unassembled WGS sequence"/>
</dbReference>
<evidence type="ECO:0000256" key="3">
    <source>
        <dbReference type="ARBA" id="ARBA00023295"/>
    </source>
</evidence>
<feature type="domain" description="PA14" evidence="6">
    <location>
        <begin position="352"/>
        <end position="487"/>
    </location>
</feature>
<dbReference type="PROSITE" id="PS51764">
    <property type="entry name" value="GH26"/>
    <property type="match status" value="1"/>
</dbReference>
<dbReference type="SUPFAM" id="SSF56988">
    <property type="entry name" value="Anthrax protective antigen"/>
    <property type="match status" value="1"/>
</dbReference>
<keyword evidence="8" id="KW-1185">Reference proteome</keyword>
<comment type="similarity">
    <text evidence="1 4">Belongs to the glycosyl hydrolase 26 family.</text>
</comment>
<dbReference type="InterPro" id="IPR017853">
    <property type="entry name" value="GH"/>
</dbReference>
<dbReference type="PANTHER" id="PTHR40079:SF4">
    <property type="entry name" value="GH26 DOMAIN-CONTAINING PROTEIN-RELATED"/>
    <property type="match status" value="1"/>
</dbReference>
<dbReference type="InterPro" id="IPR000805">
    <property type="entry name" value="Glyco_hydro_26"/>
</dbReference>
<dbReference type="SUPFAM" id="SSF51445">
    <property type="entry name" value="(Trans)glycosidases"/>
    <property type="match status" value="1"/>
</dbReference>
<organism evidence="7 8">
    <name type="scientific">Paenibacillus rhizophilus</name>
    <dbReference type="NCBI Taxonomy" id="1850366"/>
    <lineage>
        <taxon>Bacteria</taxon>
        <taxon>Bacillati</taxon>
        <taxon>Bacillota</taxon>
        <taxon>Bacilli</taxon>
        <taxon>Bacillales</taxon>
        <taxon>Paenibacillaceae</taxon>
        <taxon>Paenibacillus</taxon>
    </lineage>
</organism>
<dbReference type="GO" id="GO:0016985">
    <property type="term" value="F:mannan endo-1,4-beta-mannosidase activity"/>
    <property type="evidence" value="ECO:0007669"/>
    <property type="project" value="InterPro"/>
</dbReference>
<dbReference type="InterPro" id="IPR011658">
    <property type="entry name" value="PA14_dom"/>
</dbReference>
<comment type="caution">
    <text evidence="7">The sequence shown here is derived from an EMBL/GenBank/DDBJ whole genome shotgun (WGS) entry which is preliminary data.</text>
</comment>
<dbReference type="OrthoDB" id="9803686at2"/>
<dbReference type="RefSeq" id="WP_124697641.1">
    <property type="nucleotide sequence ID" value="NZ_JBHUFE010000027.1"/>
</dbReference>
<evidence type="ECO:0000256" key="1">
    <source>
        <dbReference type="ARBA" id="ARBA00007754"/>
    </source>
</evidence>
<evidence type="ECO:0000313" key="7">
    <source>
        <dbReference type="EMBL" id="RQW08603.1"/>
    </source>
</evidence>
<keyword evidence="2 4" id="KW-0378">Hydrolase</keyword>
<sequence length="491" mass="56317">MDDRKIRSLLDSASRLISDGVWQREYSNLLLKEPVNPNISPSARALLSYLYQLQGKAIISGQHEYLESPNQFSPYIFSKTGKYPKLKGVEFGAINGQSDQTTYNQRANVVNACKEWVLNKGGIITATYHATFPGTANTWANVQADCTPEQFEPIITPGTDLYNALIEDIDQVAEHLKALRDANVPVLWRPYHEMNGTWFWWGGQPKFKNLWEIMYDRYVNVHGLNNLLWVWSPNANNQWCQNAADFYVGHNRADALGMDIYNNDFKAWHHQELLRIGEGKIIAITENGQNPDQATLRQKQYMYSWFMTWGSYARDGSRNPADKMWALYNDPFVLTLDEQDPPENPVYPPDTSIGNGLWGDYYVGPNFEKYSLGKTVPKIDYNWMKGTPVGNYSMSIKWAGYLRARYTEDYTLYTKASDGIRLYLDNRLLLDDWTVHGTQEHSVTMRLEAGKYYFIELHYFNGGDPEAAVSLSWSSSSQPKEVIPQSQLYTG</sequence>
<dbReference type="AlphaFoldDB" id="A0A3N9NXA0"/>
<dbReference type="PANTHER" id="PTHR40079">
    <property type="entry name" value="MANNAN ENDO-1,4-BETA-MANNOSIDASE E-RELATED"/>
    <property type="match status" value="1"/>
</dbReference>
<dbReference type="InterPro" id="IPR037524">
    <property type="entry name" value="PA14/GLEYA"/>
</dbReference>
<dbReference type="SMART" id="SM00758">
    <property type="entry name" value="PA14"/>
    <property type="match status" value="1"/>
</dbReference>
<keyword evidence="3 4" id="KW-0326">Glycosidase</keyword>
<gene>
    <name evidence="7" type="ORF">EH198_21930</name>
</gene>
<proteinExistence type="inferred from homology"/>
<evidence type="ECO:0000259" key="5">
    <source>
        <dbReference type="PROSITE" id="PS51764"/>
    </source>
</evidence>
<evidence type="ECO:0000256" key="4">
    <source>
        <dbReference type="PROSITE-ProRule" id="PRU01100"/>
    </source>
</evidence>
<evidence type="ECO:0000256" key="2">
    <source>
        <dbReference type="ARBA" id="ARBA00022801"/>
    </source>
</evidence>
<reference evidence="7 8" key="1">
    <citation type="submission" date="2018-11" db="EMBL/GenBank/DDBJ databases">
        <title>Genome sequence of strain 7197.</title>
        <authorList>
            <person name="Gao J."/>
            <person name="Sun J."/>
        </authorList>
    </citation>
    <scope>NUCLEOTIDE SEQUENCE [LARGE SCALE GENOMIC DNA]</scope>
    <source>
        <strain evidence="7 8">7197</strain>
    </source>
</reference>
<accession>A0A3N9NXA0</accession>
<dbReference type="Pfam" id="PF02156">
    <property type="entry name" value="Glyco_hydro_26"/>
    <property type="match status" value="1"/>
</dbReference>
<evidence type="ECO:0000259" key="6">
    <source>
        <dbReference type="PROSITE" id="PS51820"/>
    </source>
</evidence>